<evidence type="ECO:0000256" key="2">
    <source>
        <dbReference type="ARBA" id="ARBA00002764"/>
    </source>
</evidence>
<dbReference type="InterPro" id="IPR001296">
    <property type="entry name" value="Glyco_trans_1"/>
</dbReference>
<dbReference type="RefSeq" id="WP_037237319.1">
    <property type="nucleotide sequence ID" value="NZ_JAEMUK010000008.1"/>
</dbReference>
<dbReference type="Proteomes" id="UP000623250">
    <property type="component" value="Unassembled WGS sequence"/>
</dbReference>
<evidence type="ECO:0000256" key="5">
    <source>
        <dbReference type="ARBA" id="ARBA00022676"/>
    </source>
</evidence>
<name>A0A8I1G8V2_9HYPH</name>
<dbReference type="Pfam" id="PF00534">
    <property type="entry name" value="Glycos_transf_1"/>
    <property type="match status" value="1"/>
</dbReference>
<accession>A0A8I1G8V2</accession>
<keyword evidence="6 8" id="KW-0808">Transferase</keyword>
<dbReference type="HAMAP" id="MF_00484">
    <property type="entry name" value="Glycogen_synth"/>
    <property type="match status" value="1"/>
</dbReference>
<keyword evidence="5 8" id="KW-0328">Glycosyltransferase</keyword>
<dbReference type="GO" id="GO:0004373">
    <property type="term" value="F:alpha-1,4-glucan glucosyltransferase (UDP-glucose donor) activity"/>
    <property type="evidence" value="ECO:0007669"/>
    <property type="project" value="InterPro"/>
</dbReference>
<dbReference type="InterPro" id="IPR013534">
    <property type="entry name" value="Starch_synth_cat_dom"/>
</dbReference>
<feature type="domain" description="Starch synthase catalytic" evidence="10">
    <location>
        <begin position="5"/>
        <end position="239"/>
    </location>
</feature>
<dbReference type="AlphaFoldDB" id="A0A8I1G8V2"/>
<evidence type="ECO:0000259" key="9">
    <source>
        <dbReference type="Pfam" id="PF00534"/>
    </source>
</evidence>
<evidence type="ECO:0000259" key="10">
    <source>
        <dbReference type="Pfam" id="PF08323"/>
    </source>
</evidence>
<dbReference type="NCBIfam" id="NF001899">
    <property type="entry name" value="PRK00654.1-2"/>
    <property type="match status" value="1"/>
</dbReference>
<comment type="pathway">
    <text evidence="3 8">Glycan biosynthesis; glycogen biosynthesis.</text>
</comment>
<dbReference type="NCBIfam" id="NF010699">
    <property type="entry name" value="PRK14099.1"/>
    <property type="match status" value="1"/>
</dbReference>
<comment type="function">
    <text evidence="2 8">Synthesizes alpha-1,4-glucan chains using ADP-glucose.</text>
</comment>
<dbReference type="PANTHER" id="PTHR45825:SF11">
    <property type="entry name" value="ALPHA AMYLASE DOMAIN-CONTAINING PROTEIN"/>
    <property type="match status" value="1"/>
</dbReference>
<dbReference type="SUPFAM" id="SSF53756">
    <property type="entry name" value="UDP-Glycosyltransferase/glycogen phosphorylase"/>
    <property type="match status" value="1"/>
</dbReference>
<sequence length="491" mass="51645">MSRLKVLSAASELYPLVKTGGLADVTGALPGALSGLEIDVRSLVPGYPSVISALEGGETALSIPDLFGGPARVLAATAGALDLFVLDAPHLYDRPGNPYTQPDGTDWPDNAFRFAALAKTAALIAEGAIPAFQPDILHVHDWQAALAPAYLRYGGKGGAATVVTVHNLAFQGQFPAELLGPLGFPPEAFSIGGVEHYGMIGFLKAALRLSDRITTVSPSYAQEIQRTETGMGFDGLLRERAARLSGILNGIDTGVWNPSADPRIAAKYSAETFDARAKNKTTLQEIFGLDAEPGALVVGVVSRLSWQKGLDILAEALPVLLGEGMQLALLGAGDADLEARFRVAAEANPGRVGVRIGYDEAVAHRIQAGSDALAVPSRFEPCGLTQLCALRYGAVPLVARVGGLADTIIDSNEMALAAGVATGIMFHPGTRESLELALSKAAALFRDRDTWRRLQLNGLATDVSWRAPAKRYALLYRELVAERSTASGATA</sequence>
<proteinExistence type="inferred from homology"/>
<dbReference type="GO" id="GO:0005978">
    <property type="term" value="P:glycogen biosynthetic process"/>
    <property type="evidence" value="ECO:0007669"/>
    <property type="project" value="UniProtKB-UniRule"/>
</dbReference>
<dbReference type="UniPathway" id="UPA00164"/>
<evidence type="ECO:0000313" key="11">
    <source>
        <dbReference type="EMBL" id="MBJ7542688.1"/>
    </source>
</evidence>
<evidence type="ECO:0000313" key="12">
    <source>
        <dbReference type="Proteomes" id="UP000623250"/>
    </source>
</evidence>
<keyword evidence="7 8" id="KW-0320">Glycogen biosynthesis</keyword>
<comment type="similarity">
    <text evidence="4 8">Belongs to the glycosyltransferase 1 family. Bacterial/plant glycogen synthase subfamily.</text>
</comment>
<gene>
    <name evidence="8 11" type="primary">glgA</name>
    <name evidence="11" type="ORF">JDN41_03860</name>
</gene>
<dbReference type="EMBL" id="JAEMUK010000008">
    <property type="protein sequence ID" value="MBJ7542688.1"/>
    <property type="molecule type" value="Genomic_DNA"/>
</dbReference>
<comment type="caution">
    <text evidence="11">The sequence shown here is derived from an EMBL/GenBank/DDBJ whole genome shotgun (WGS) entry which is preliminary data.</text>
</comment>
<evidence type="ECO:0000256" key="7">
    <source>
        <dbReference type="ARBA" id="ARBA00023056"/>
    </source>
</evidence>
<dbReference type="PANTHER" id="PTHR45825">
    <property type="entry name" value="GRANULE-BOUND STARCH SYNTHASE 1, CHLOROPLASTIC/AMYLOPLASTIC"/>
    <property type="match status" value="1"/>
</dbReference>
<dbReference type="NCBIfam" id="TIGR02095">
    <property type="entry name" value="glgA"/>
    <property type="match status" value="1"/>
</dbReference>
<organism evidence="11 12">
    <name type="scientific">Rhodomicrobium udaipurense</name>
    <dbReference type="NCBI Taxonomy" id="1202716"/>
    <lineage>
        <taxon>Bacteria</taxon>
        <taxon>Pseudomonadati</taxon>
        <taxon>Pseudomonadota</taxon>
        <taxon>Alphaproteobacteria</taxon>
        <taxon>Hyphomicrobiales</taxon>
        <taxon>Hyphomicrobiaceae</taxon>
        <taxon>Rhodomicrobium</taxon>
    </lineage>
</organism>
<evidence type="ECO:0000256" key="3">
    <source>
        <dbReference type="ARBA" id="ARBA00004964"/>
    </source>
</evidence>
<comment type="catalytic activity">
    <reaction evidence="1 8">
        <text>[(1-&gt;4)-alpha-D-glucosyl](n) + ADP-alpha-D-glucose = [(1-&gt;4)-alpha-D-glucosyl](n+1) + ADP + H(+)</text>
        <dbReference type="Rhea" id="RHEA:18189"/>
        <dbReference type="Rhea" id="RHEA-COMP:9584"/>
        <dbReference type="Rhea" id="RHEA-COMP:9587"/>
        <dbReference type="ChEBI" id="CHEBI:15378"/>
        <dbReference type="ChEBI" id="CHEBI:15444"/>
        <dbReference type="ChEBI" id="CHEBI:57498"/>
        <dbReference type="ChEBI" id="CHEBI:456216"/>
        <dbReference type="EC" id="2.4.1.21"/>
    </reaction>
</comment>
<reference evidence="11 12" key="1">
    <citation type="submission" date="2020-12" db="EMBL/GenBank/DDBJ databases">
        <title>Revised draft genomes of Rhodomicrobium vannielii ATCC 17100 and Rhodomicrobium udaipurense JA643.</title>
        <authorList>
            <person name="Conners E.M."/>
            <person name="Davenport E.J."/>
            <person name="Bose A."/>
        </authorList>
    </citation>
    <scope>NUCLEOTIDE SEQUENCE [LARGE SCALE GENOMIC DNA]</scope>
    <source>
        <strain evidence="11 12">JA643</strain>
    </source>
</reference>
<dbReference type="GO" id="GO:0009011">
    <property type="term" value="F:alpha-1,4-glucan glucosyltransferase (ADP-glucose donor) activity"/>
    <property type="evidence" value="ECO:0007669"/>
    <property type="project" value="UniProtKB-UniRule"/>
</dbReference>
<dbReference type="Pfam" id="PF08323">
    <property type="entry name" value="Glyco_transf_5"/>
    <property type="match status" value="1"/>
</dbReference>
<evidence type="ECO:0000256" key="4">
    <source>
        <dbReference type="ARBA" id="ARBA00010281"/>
    </source>
</evidence>
<feature type="domain" description="Glycosyl transferase family 1" evidence="9">
    <location>
        <begin position="294"/>
        <end position="441"/>
    </location>
</feature>
<dbReference type="Gene3D" id="3.40.50.2000">
    <property type="entry name" value="Glycogen Phosphorylase B"/>
    <property type="match status" value="2"/>
</dbReference>
<dbReference type="CDD" id="cd03791">
    <property type="entry name" value="GT5_Glycogen_synthase_DULL1-like"/>
    <property type="match status" value="1"/>
</dbReference>
<keyword evidence="12" id="KW-1185">Reference proteome</keyword>
<protein>
    <recommendedName>
        <fullName evidence="8">Glycogen synthase</fullName>
        <ecNumber evidence="8">2.4.1.21</ecNumber>
    </recommendedName>
    <alternativeName>
        <fullName evidence="8">Starch [bacterial glycogen] synthase</fullName>
    </alternativeName>
</protein>
<feature type="binding site" evidence="8">
    <location>
        <position position="18"/>
    </location>
    <ligand>
        <name>ADP-alpha-D-glucose</name>
        <dbReference type="ChEBI" id="CHEBI:57498"/>
    </ligand>
</feature>
<dbReference type="EC" id="2.4.1.21" evidence="8"/>
<evidence type="ECO:0000256" key="8">
    <source>
        <dbReference type="HAMAP-Rule" id="MF_00484"/>
    </source>
</evidence>
<evidence type="ECO:0000256" key="6">
    <source>
        <dbReference type="ARBA" id="ARBA00022679"/>
    </source>
</evidence>
<evidence type="ECO:0000256" key="1">
    <source>
        <dbReference type="ARBA" id="ARBA00001478"/>
    </source>
</evidence>
<dbReference type="GO" id="GO:0005829">
    <property type="term" value="C:cytosol"/>
    <property type="evidence" value="ECO:0007669"/>
    <property type="project" value="TreeGrafter"/>
</dbReference>
<dbReference type="InterPro" id="IPR011835">
    <property type="entry name" value="GS/SS"/>
</dbReference>